<evidence type="ECO:0000259" key="1">
    <source>
        <dbReference type="Pfam" id="PF20530"/>
    </source>
</evidence>
<evidence type="ECO:0000313" key="3">
    <source>
        <dbReference type="Proteomes" id="UP000218785"/>
    </source>
</evidence>
<keyword evidence="2" id="KW-0614">Plasmid</keyword>
<keyword evidence="3" id="KW-1185">Reference proteome</keyword>
<name>A0A1Z4NB97_9CYAN</name>
<sequence length="365" mass="42962">MLNWYNYQRMTARKICNLTPEQSELIPVYNQKWKNIALSTEPIDRRESVEIIKELYSFLGLNEPEVVVCVSPAAVLNFLAEPPYPASNREMYYIYSLLNNPLRQELYSQLYDALKAELRVRLSMRFTQNIHYLIEREIYNFFDKRYLKYSEDGEGDIKGFGIDLPEPMESGCELDFCISVLNCNCSPVRWQIFESLAKNSFWLFPYDRLAVVCERPTKISFDDQQRPHAVMQPAIQFADGYSIYAHHGVVIPEKYANLHPLQWQTQWLLENNTQLRKPFIQEITDHQRIERALVTQLDSQEEYTLLEIDDNVDAKTIYFLKMTCPITREIHALIHVPADIKSVHQAILWVNWGIEPEEFVMPYLS</sequence>
<feature type="domain" description="DUF6745" evidence="1">
    <location>
        <begin position="191"/>
        <end position="359"/>
    </location>
</feature>
<dbReference type="KEGG" id="ttq:NIES37_69650"/>
<proteinExistence type="predicted"/>
<accession>A0A1Z4NB97</accession>
<organism evidence="2 3">
    <name type="scientific">Tolypothrix tenuis PCC 7101</name>
    <dbReference type="NCBI Taxonomy" id="231146"/>
    <lineage>
        <taxon>Bacteria</taxon>
        <taxon>Bacillati</taxon>
        <taxon>Cyanobacteriota</taxon>
        <taxon>Cyanophyceae</taxon>
        <taxon>Nostocales</taxon>
        <taxon>Tolypothrichaceae</taxon>
        <taxon>Tolypothrix</taxon>
    </lineage>
</organism>
<dbReference type="Proteomes" id="UP000218785">
    <property type="component" value="Plasmid plasmid1"/>
</dbReference>
<dbReference type="AlphaFoldDB" id="A0A1Z4NB97"/>
<dbReference type="EMBL" id="AP018249">
    <property type="protein sequence ID" value="BAZ02952.1"/>
    <property type="molecule type" value="Genomic_DNA"/>
</dbReference>
<dbReference type="InterPro" id="IPR046633">
    <property type="entry name" value="DUF6745"/>
</dbReference>
<dbReference type="Pfam" id="PF20530">
    <property type="entry name" value="DUF6745"/>
    <property type="match status" value="1"/>
</dbReference>
<evidence type="ECO:0000313" key="2">
    <source>
        <dbReference type="EMBL" id="BAZ02952.1"/>
    </source>
</evidence>
<reference evidence="2 3" key="1">
    <citation type="submission" date="2017-06" db="EMBL/GenBank/DDBJ databases">
        <title>Genome sequencing of cyanobaciteial culture collection at National Institute for Environmental Studies (NIES).</title>
        <authorList>
            <person name="Hirose Y."/>
            <person name="Shimura Y."/>
            <person name="Fujisawa T."/>
            <person name="Nakamura Y."/>
            <person name="Kawachi M."/>
        </authorList>
    </citation>
    <scope>NUCLEOTIDE SEQUENCE [LARGE SCALE GENOMIC DNA]</scope>
    <source>
        <strain evidence="2 3">NIES-37</strain>
        <plasmid evidence="3">Plasmid1 dna</plasmid>
    </source>
</reference>
<protein>
    <recommendedName>
        <fullName evidence="1">DUF6745 domain-containing protein</fullName>
    </recommendedName>
</protein>
<geneLocation type="plasmid" evidence="3">
    <name>Plasmid1 dna</name>
</geneLocation>
<gene>
    <name evidence="2" type="ORF">NIES37_69650</name>
</gene>